<dbReference type="SMART" id="SM00342">
    <property type="entry name" value="HTH_ARAC"/>
    <property type="match status" value="1"/>
</dbReference>
<dbReference type="CDD" id="cd17536">
    <property type="entry name" value="REC_YesN-like"/>
    <property type="match status" value="1"/>
</dbReference>
<reference evidence="13 14" key="1">
    <citation type="submission" date="2019-01" db="EMBL/GenBank/DDBJ databases">
        <title>PMF-metabolizing Aryl O-demethylase.</title>
        <authorList>
            <person name="Kim M."/>
        </authorList>
    </citation>
    <scope>NUCLEOTIDE SEQUENCE [LARGE SCALE GENOMIC DNA]</scope>
    <source>
        <strain evidence="13 14">PMF1</strain>
    </source>
</reference>
<accession>A0A4P6M275</accession>
<dbReference type="InterPro" id="IPR051552">
    <property type="entry name" value="HptR"/>
</dbReference>
<dbReference type="EMBL" id="CP035945">
    <property type="protein sequence ID" value="QBE97760.1"/>
    <property type="molecule type" value="Genomic_DNA"/>
</dbReference>
<evidence type="ECO:0000256" key="2">
    <source>
        <dbReference type="ARBA" id="ARBA00018672"/>
    </source>
</evidence>
<evidence type="ECO:0000256" key="5">
    <source>
        <dbReference type="ARBA" id="ARBA00023012"/>
    </source>
</evidence>
<dbReference type="InterPro" id="IPR018062">
    <property type="entry name" value="HTH_AraC-typ_CS"/>
</dbReference>
<dbReference type="Gene3D" id="1.10.10.60">
    <property type="entry name" value="Homeodomain-like"/>
    <property type="match status" value="2"/>
</dbReference>
<proteinExistence type="predicted"/>
<dbReference type="GO" id="GO:0005737">
    <property type="term" value="C:cytoplasm"/>
    <property type="evidence" value="ECO:0007669"/>
    <property type="project" value="UniProtKB-SubCell"/>
</dbReference>
<keyword evidence="4 10" id="KW-0597">Phosphoprotein</keyword>
<feature type="modified residue" description="4-aspartylphosphate" evidence="10">
    <location>
        <position position="55"/>
    </location>
</feature>
<dbReference type="PANTHER" id="PTHR42713:SF3">
    <property type="entry name" value="TRANSCRIPTIONAL REGULATORY PROTEIN HPTR"/>
    <property type="match status" value="1"/>
</dbReference>
<comment type="function">
    <text evidence="9">May play the central regulatory role in sporulation. It may be an element of the effector pathway responsible for the activation of sporulation genes in response to nutritional stress. Spo0A may act in concert with spo0H (a sigma factor) to control the expression of some genes that are critical to the sporulation process.</text>
</comment>
<evidence type="ECO:0000256" key="8">
    <source>
        <dbReference type="ARBA" id="ARBA00023163"/>
    </source>
</evidence>
<organism evidence="13 14">
    <name type="scientific">Blautia producta</name>
    <dbReference type="NCBI Taxonomy" id="33035"/>
    <lineage>
        <taxon>Bacteria</taxon>
        <taxon>Bacillati</taxon>
        <taxon>Bacillota</taxon>
        <taxon>Clostridia</taxon>
        <taxon>Lachnospirales</taxon>
        <taxon>Lachnospiraceae</taxon>
        <taxon>Blautia</taxon>
    </lineage>
</organism>
<dbReference type="SUPFAM" id="SSF46689">
    <property type="entry name" value="Homeodomain-like"/>
    <property type="match status" value="2"/>
</dbReference>
<feature type="domain" description="Response regulatory" evidence="12">
    <location>
        <begin position="3"/>
        <end position="120"/>
    </location>
</feature>
<dbReference type="InterPro" id="IPR011006">
    <property type="entry name" value="CheY-like_superfamily"/>
</dbReference>
<dbReference type="Gene3D" id="3.40.50.2300">
    <property type="match status" value="1"/>
</dbReference>
<keyword evidence="7" id="KW-0238">DNA-binding</keyword>
<evidence type="ECO:0000256" key="10">
    <source>
        <dbReference type="PROSITE-ProRule" id="PRU00169"/>
    </source>
</evidence>
<gene>
    <name evidence="13" type="ORF">PMF13cell1_03323</name>
</gene>
<evidence type="ECO:0000313" key="14">
    <source>
        <dbReference type="Proteomes" id="UP000289794"/>
    </source>
</evidence>
<dbReference type="InterPro" id="IPR009057">
    <property type="entry name" value="Homeodomain-like_sf"/>
</dbReference>
<comment type="subcellular location">
    <subcellularLocation>
        <location evidence="1">Cytoplasm</location>
    </subcellularLocation>
</comment>
<sequence length="531" mass="61539">MYRIVIADDNEFSRKALVTLIPWEEIGCVICGEADNGNTACELISREKPDIALLDIRMPGLTGLEVVEKLNDMRQDCIYIMITAYDDFSYVQKGLKLGVFDYVLKPVVDSELRKILDKAIEKIKKTKEKNREVETLKSQSDDYFAKLKESSRELKGKLLGDGINGYMHSAGRLQEILGQEGRFRDFSLMLLSMDMENGKDVRPVDAFILEEQRILERCERFFPVRTVFSWEKDGFAVLVVYDKVMLAKDYNIVSVKMANEIWRENEAAGFHICISISNCSKNIEELPDLFEETIFARDSRFFLENKTVVHYKSLKSKSVSNEYECMKKLEELYQACRQTPGQIMEYLNEFLEQFQTDEIFEIEYIKNILIQAAIMMTHFYSQSLKNFSSVISVEDIIRELSGMPSIHEAFDWMRNFAQRLQEECNSRDNKSAQTRRILDYLNRNYSTHISLQDVADYMGISGAHVCRILKNDTGETFVSLLNKIRIMAAIRLLKSGEMKVYEIAEAVGFSNYAYFYQLFKKETGSSPKDYH</sequence>
<dbReference type="InterPro" id="IPR018060">
    <property type="entry name" value="HTH_AraC"/>
</dbReference>
<keyword evidence="8" id="KW-0804">Transcription</keyword>
<dbReference type="Proteomes" id="UP000289794">
    <property type="component" value="Chromosome"/>
</dbReference>
<dbReference type="PROSITE" id="PS00041">
    <property type="entry name" value="HTH_ARAC_FAMILY_1"/>
    <property type="match status" value="1"/>
</dbReference>
<evidence type="ECO:0000256" key="4">
    <source>
        <dbReference type="ARBA" id="ARBA00022553"/>
    </source>
</evidence>
<dbReference type="SMART" id="SM00448">
    <property type="entry name" value="REC"/>
    <property type="match status" value="1"/>
</dbReference>
<feature type="domain" description="HTH araC/xylS-type" evidence="11">
    <location>
        <begin position="435"/>
        <end position="531"/>
    </location>
</feature>
<protein>
    <recommendedName>
        <fullName evidence="2">Stage 0 sporulation protein A homolog</fullName>
    </recommendedName>
</protein>
<dbReference type="InterPro" id="IPR001789">
    <property type="entry name" value="Sig_transdc_resp-reg_receiver"/>
</dbReference>
<dbReference type="Pfam" id="PF12833">
    <property type="entry name" value="HTH_18"/>
    <property type="match status" value="1"/>
</dbReference>
<dbReference type="RefSeq" id="WP_130181419.1">
    <property type="nucleotide sequence ID" value="NZ_CP035945.1"/>
</dbReference>
<evidence type="ECO:0000256" key="7">
    <source>
        <dbReference type="ARBA" id="ARBA00023125"/>
    </source>
</evidence>
<name>A0A4P6M275_9FIRM</name>
<dbReference type="PROSITE" id="PS01124">
    <property type="entry name" value="HTH_ARAC_FAMILY_2"/>
    <property type="match status" value="1"/>
</dbReference>
<evidence type="ECO:0000256" key="1">
    <source>
        <dbReference type="ARBA" id="ARBA00004496"/>
    </source>
</evidence>
<dbReference type="KEGG" id="bpro:PMF13cell1_03323"/>
<dbReference type="InterPro" id="IPR020449">
    <property type="entry name" value="Tscrpt_reg_AraC-type_HTH"/>
</dbReference>
<keyword evidence="3" id="KW-0963">Cytoplasm</keyword>
<dbReference type="GO" id="GO:0043565">
    <property type="term" value="F:sequence-specific DNA binding"/>
    <property type="evidence" value="ECO:0007669"/>
    <property type="project" value="InterPro"/>
</dbReference>
<evidence type="ECO:0000259" key="11">
    <source>
        <dbReference type="PROSITE" id="PS01124"/>
    </source>
</evidence>
<evidence type="ECO:0000256" key="3">
    <source>
        <dbReference type="ARBA" id="ARBA00022490"/>
    </source>
</evidence>
<evidence type="ECO:0000313" key="13">
    <source>
        <dbReference type="EMBL" id="QBE97760.1"/>
    </source>
</evidence>
<evidence type="ECO:0000256" key="9">
    <source>
        <dbReference type="ARBA" id="ARBA00024867"/>
    </source>
</evidence>
<dbReference type="GO" id="GO:0000160">
    <property type="term" value="P:phosphorelay signal transduction system"/>
    <property type="evidence" value="ECO:0007669"/>
    <property type="project" value="UniProtKB-KW"/>
</dbReference>
<keyword evidence="5" id="KW-0902">Two-component regulatory system</keyword>
<dbReference type="Pfam" id="PF00072">
    <property type="entry name" value="Response_reg"/>
    <property type="match status" value="1"/>
</dbReference>
<evidence type="ECO:0000256" key="6">
    <source>
        <dbReference type="ARBA" id="ARBA00023015"/>
    </source>
</evidence>
<dbReference type="PRINTS" id="PR00032">
    <property type="entry name" value="HTHARAC"/>
</dbReference>
<dbReference type="GO" id="GO:0003700">
    <property type="term" value="F:DNA-binding transcription factor activity"/>
    <property type="evidence" value="ECO:0007669"/>
    <property type="project" value="InterPro"/>
</dbReference>
<evidence type="ECO:0000259" key="12">
    <source>
        <dbReference type="PROSITE" id="PS50110"/>
    </source>
</evidence>
<dbReference type="PROSITE" id="PS50110">
    <property type="entry name" value="RESPONSE_REGULATORY"/>
    <property type="match status" value="1"/>
</dbReference>
<dbReference type="AlphaFoldDB" id="A0A4P6M275"/>
<dbReference type="PANTHER" id="PTHR42713">
    <property type="entry name" value="HISTIDINE KINASE-RELATED"/>
    <property type="match status" value="1"/>
</dbReference>
<keyword evidence="6" id="KW-0805">Transcription regulation</keyword>
<dbReference type="SUPFAM" id="SSF52172">
    <property type="entry name" value="CheY-like"/>
    <property type="match status" value="1"/>
</dbReference>